<keyword evidence="1" id="KW-0812">Transmembrane</keyword>
<feature type="transmembrane region" description="Helical" evidence="1">
    <location>
        <begin position="165"/>
        <end position="183"/>
    </location>
</feature>
<protein>
    <submittedName>
        <fullName evidence="3">Stage V sporulation protein AA (SpoVAA)</fullName>
    </submittedName>
</protein>
<dbReference type="InterPro" id="IPR038548">
    <property type="entry name" value="SporV_AA_N_sf"/>
</dbReference>
<dbReference type="Proteomes" id="UP000186030">
    <property type="component" value="Unassembled WGS sequence"/>
</dbReference>
<feature type="domain" description="Stage V sporulation protein AA" evidence="2">
    <location>
        <begin position="24"/>
        <end position="112"/>
    </location>
</feature>
<gene>
    <name evidence="3" type="ORF">BRO54_3032</name>
</gene>
<evidence type="ECO:0000256" key="1">
    <source>
        <dbReference type="SAM" id="Phobius"/>
    </source>
</evidence>
<name>A0A1Q5SR94_9BACL</name>
<comment type="caution">
    <text evidence="3">The sequence shown here is derived from an EMBL/GenBank/DDBJ whole genome shotgun (WGS) entry which is preliminary data.</text>
</comment>
<evidence type="ECO:0000313" key="3">
    <source>
        <dbReference type="EMBL" id="OKO90519.1"/>
    </source>
</evidence>
<keyword evidence="1" id="KW-0472">Membrane</keyword>
<dbReference type="AlphaFoldDB" id="A0A1Q5SR94"/>
<reference evidence="3 4" key="1">
    <citation type="submission" date="2016-11" db="EMBL/GenBank/DDBJ databases">
        <authorList>
            <person name="Kadnikov V."/>
            <person name="Nazina T."/>
        </authorList>
    </citation>
    <scope>NUCLEOTIDE SEQUENCE [LARGE SCALE GENOMIC DNA]</scope>
    <source>
        <strain evidence="3 4">1017</strain>
    </source>
</reference>
<sequence length="228" mass="26082">MIRVSVNQTKEKQNGDKGVKQMANTVFIKPRHRVQVKPGAVVTLGQTAQIAAPDGGLIRRLKMIPLYRIQPSDKNIVIIDMMQMIRAVFDVDSSLDVQMIGPSQTIIEVVYEKRKVSTASFVLVWLLLFVGSAMAIMNFHEDVSMQQVHRHLYEMMTGQAVDKPLLLQIPYSLGLGIGMILFFNHWFRKRINEEPSPLEVEMFNYQQSIDQYVILHENKESLRPLDDA</sequence>
<evidence type="ECO:0000259" key="2">
    <source>
        <dbReference type="Pfam" id="PF12164"/>
    </source>
</evidence>
<feature type="transmembrane region" description="Helical" evidence="1">
    <location>
        <begin position="121"/>
        <end position="140"/>
    </location>
</feature>
<dbReference type="Pfam" id="PF12164">
    <property type="entry name" value="SporV_AA"/>
    <property type="match status" value="1"/>
</dbReference>
<evidence type="ECO:0000313" key="4">
    <source>
        <dbReference type="Proteomes" id="UP000186030"/>
    </source>
</evidence>
<proteinExistence type="predicted"/>
<organism evidence="3 4">
    <name type="scientific">Geobacillus proteiniphilus</name>
    <dbReference type="NCBI Taxonomy" id="860353"/>
    <lineage>
        <taxon>Bacteria</taxon>
        <taxon>Bacillati</taxon>
        <taxon>Bacillota</taxon>
        <taxon>Bacilli</taxon>
        <taxon>Bacillales</taxon>
        <taxon>Anoxybacillaceae</taxon>
        <taxon>Geobacillus</taxon>
    </lineage>
</organism>
<dbReference type="InterPro" id="IPR021997">
    <property type="entry name" value="SporV_AA"/>
</dbReference>
<keyword evidence="1" id="KW-1133">Transmembrane helix</keyword>
<dbReference type="Gene3D" id="2.60.480.10">
    <property type="entry name" value="eubacterium ventriosum atcc domain"/>
    <property type="match status" value="1"/>
</dbReference>
<dbReference type="EMBL" id="MQMG01000045">
    <property type="protein sequence ID" value="OKO90519.1"/>
    <property type="molecule type" value="Genomic_DNA"/>
</dbReference>
<accession>A0A1Q5SR94</accession>
<reference evidence="4" key="2">
    <citation type="submission" date="2017-01" db="EMBL/GenBank/DDBJ databases">
        <title>Genome sequencing and annotation of Geobacillus sp. 1017, a Hydrocarbon-Oxidizing Thermophilic Bacterium Isolated from a Heavy Oil Reservoir (China).</title>
        <authorList>
            <person name="Kadnikov V.V."/>
            <person name="Mardanov A.V."/>
            <person name="Poltaraus A.B."/>
            <person name="Sokolova D.S."/>
            <person name="Semenova E.M."/>
            <person name="Ravin N.V."/>
            <person name="Tourova T.P."/>
            <person name="Nazina T.N."/>
        </authorList>
    </citation>
    <scope>NUCLEOTIDE SEQUENCE [LARGE SCALE GENOMIC DNA]</scope>
    <source>
        <strain evidence="4">1017</strain>
    </source>
</reference>